<proteinExistence type="predicted"/>
<reference evidence="1" key="1">
    <citation type="submission" date="2017-07" db="EMBL/GenBank/DDBJ databases">
        <authorList>
            <person name="Mikheyev A."/>
            <person name="Grau M."/>
        </authorList>
    </citation>
    <scope>NUCLEOTIDE SEQUENCE</scope>
    <source>
        <tissue evidence="1">Venom_gland</tissue>
    </source>
</reference>
<reference evidence="1" key="2">
    <citation type="submission" date="2017-11" db="EMBL/GenBank/DDBJ databases">
        <title>Coralsnake Venomics: Analyses of Venom Gland Transcriptomes and Proteomes of Six Brazilian Taxa.</title>
        <authorList>
            <person name="Aird S.D."/>
            <person name="Jorge da Silva N."/>
            <person name="Qiu L."/>
            <person name="Villar-Briones A."/>
            <person name="Aparecida-Saddi V."/>
            <person name="Campos-Telles M.P."/>
            <person name="Grau M."/>
            <person name="Mikheyev A.S."/>
        </authorList>
    </citation>
    <scope>NUCLEOTIDE SEQUENCE</scope>
    <source>
        <tissue evidence="1">Venom_gland</tissue>
    </source>
</reference>
<dbReference type="AlphaFoldDB" id="A0A2D4IXM1"/>
<protein>
    <submittedName>
        <fullName evidence="1">Uncharacterized protein</fullName>
    </submittedName>
</protein>
<name>A0A2D4IXM1_MICLE</name>
<accession>A0A2D4IXM1</accession>
<organism evidence="1">
    <name type="scientific">Micrurus lemniscatus lemniscatus</name>
    <dbReference type="NCBI Taxonomy" id="129467"/>
    <lineage>
        <taxon>Eukaryota</taxon>
        <taxon>Metazoa</taxon>
        <taxon>Chordata</taxon>
        <taxon>Craniata</taxon>
        <taxon>Vertebrata</taxon>
        <taxon>Euteleostomi</taxon>
        <taxon>Lepidosauria</taxon>
        <taxon>Squamata</taxon>
        <taxon>Bifurcata</taxon>
        <taxon>Unidentata</taxon>
        <taxon>Episquamata</taxon>
        <taxon>Toxicofera</taxon>
        <taxon>Serpentes</taxon>
        <taxon>Colubroidea</taxon>
        <taxon>Elapidae</taxon>
        <taxon>Elapinae</taxon>
        <taxon>Micrurus</taxon>
    </lineage>
</organism>
<dbReference type="EMBL" id="IACK01140813">
    <property type="protein sequence ID" value="LAA88961.1"/>
    <property type="molecule type" value="Transcribed_RNA"/>
</dbReference>
<sequence length="101" mass="11621">MSTQRLSLPISWTTTPSFPCHHCPTAKLCQVIRHCKRWSNGLVYLIRPCSRQIEEVDFTSWQIEEVGFNFQNSPASHGFQELTLLHLKTPSCKKTMKSFPA</sequence>
<dbReference type="EMBL" id="IACK01140814">
    <property type="protein sequence ID" value="LAA88965.1"/>
    <property type="molecule type" value="Transcribed_RNA"/>
</dbReference>
<evidence type="ECO:0000313" key="1">
    <source>
        <dbReference type="EMBL" id="LAA88961.1"/>
    </source>
</evidence>